<reference evidence="3" key="2">
    <citation type="submission" date="2013-10" db="EMBL/GenBank/DDBJ databases">
        <authorList>
            <person name="Aslett M."/>
        </authorList>
    </citation>
    <scope>NUCLEOTIDE SEQUENCE [LARGE SCALE GENOMIC DNA]</scope>
    <source>
        <strain evidence="3">Houghton</strain>
    </source>
</reference>
<evidence type="ECO:0000259" key="2">
    <source>
        <dbReference type="Pfam" id="PF18265"/>
    </source>
</evidence>
<dbReference type="InterPro" id="IPR035269">
    <property type="entry name" value="PSMD9"/>
</dbReference>
<gene>
    <name evidence="3" type="ORF">ETH_00033290</name>
</gene>
<proteinExistence type="predicted"/>
<dbReference type="Proteomes" id="UP000030747">
    <property type="component" value="Unassembled WGS sequence"/>
</dbReference>
<dbReference type="AlphaFoldDB" id="U6L038"/>
<keyword evidence="4" id="KW-1185">Reference proteome</keyword>
<feature type="domain" description="Nas2 N-terminal" evidence="2">
    <location>
        <begin position="17"/>
        <end position="93"/>
    </location>
</feature>
<name>U6L038_EIMTE</name>
<accession>U6L038</accession>
<feature type="compositionally biased region" description="Low complexity" evidence="1">
    <location>
        <begin position="115"/>
        <end position="128"/>
    </location>
</feature>
<dbReference type="Gene3D" id="6.10.140.1710">
    <property type="match status" value="1"/>
</dbReference>
<dbReference type="VEuPathDB" id="ToxoDB:ETH_00033290"/>
<dbReference type="InterPro" id="IPR040815">
    <property type="entry name" value="Nas2_N"/>
</dbReference>
<feature type="region of interest" description="Disordered" evidence="1">
    <location>
        <begin position="97"/>
        <end position="144"/>
    </location>
</feature>
<dbReference type="PANTHER" id="PTHR12651:SF1">
    <property type="entry name" value="26S PROTEASOME NON-ATPASE REGULATORY SUBUNIT 9"/>
    <property type="match status" value="1"/>
</dbReference>
<reference evidence="3" key="1">
    <citation type="submission" date="2013-10" db="EMBL/GenBank/DDBJ databases">
        <title>Genomic analysis of the causative agents of coccidiosis in chickens.</title>
        <authorList>
            <person name="Reid A.J."/>
            <person name="Blake D."/>
            <person name="Billington K."/>
            <person name="Browne H."/>
            <person name="Dunn M."/>
            <person name="Hung S."/>
            <person name="Kawahara F."/>
            <person name="Miranda-Saavedra D."/>
            <person name="Mourier T."/>
            <person name="Nagra H."/>
            <person name="Otto T.D."/>
            <person name="Rawlings N."/>
            <person name="Sanchez A."/>
            <person name="Sanders M."/>
            <person name="Subramaniam C."/>
            <person name="Tay Y."/>
            <person name="Dear P."/>
            <person name="Doerig C."/>
            <person name="Gruber A."/>
            <person name="Parkinson J."/>
            <person name="Shirley M."/>
            <person name="Wan K.L."/>
            <person name="Berriman M."/>
            <person name="Tomley F."/>
            <person name="Pain A."/>
        </authorList>
    </citation>
    <scope>NUCLEOTIDE SEQUENCE [LARGE SCALE GENOMIC DNA]</scope>
    <source>
        <strain evidence="3">Houghton</strain>
    </source>
</reference>
<evidence type="ECO:0000313" key="3">
    <source>
        <dbReference type="EMBL" id="CDJ42543.1"/>
    </source>
</evidence>
<evidence type="ECO:0000256" key="1">
    <source>
        <dbReference type="SAM" id="MobiDB-lite"/>
    </source>
</evidence>
<sequence>MAASAGASSLAAQAEAVYRERQQIEEKMEALASFLTAEGMPGLKGPLVDPEGFPRADIDVHAVLQARQQLACLKTDHREVQQRLEETLLLLHAANAKDKPPAAALQRSSIPSSEAPPQQREGPPQQQEASPQLLQGAHTEAAAS</sequence>
<dbReference type="OrthoDB" id="72325at2759"/>
<dbReference type="VEuPathDB" id="ToxoDB:ETH2_1417900"/>
<dbReference type="GO" id="GO:0005634">
    <property type="term" value="C:nucleus"/>
    <property type="evidence" value="ECO:0007669"/>
    <property type="project" value="TreeGrafter"/>
</dbReference>
<evidence type="ECO:0000313" key="4">
    <source>
        <dbReference type="Proteomes" id="UP000030747"/>
    </source>
</evidence>
<dbReference type="EMBL" id="HG675723">
    <property type="protein sequence ID" value="CDJ42543.1"/>
    <property type="molecule type" value="Genomic_DNA"/>
</dbReference>
<dbReference type="RefSeq" id="XP_013233293.1">
    <property type="nucleotide sequence ID" value="XM_013377839.1"/>
</dbReference>
<protein>
    <submittedName>
        <fullName evidence="3">26S Proteasome non-ATPase regulatory subunit 9, putative</fullName>
    </submittedName>
</protein>
<dbReference type="PANTHER" id="PTHR12651">
    <property type="entry name" value="26S PROTEASOME NON-ATPASE REGULATORY SUBUNIT 9"/>
    <property type="match status" value="1"/>
</dbReference>
<dbReference type="GO" id="GO:0005737">
    <property type="term" value="C:cytoplasm"/>
    <property type="evidence" value="ECO:0007669"/>
    <property type="project" value="TreeGrafter"/>
</dbReference>
<dbReference type="GeneID" id="25255724"/>
<organism evidence="3 4">
    <name type="scientific">Eimeria tenella</name>
    <name type="common">Coccidian parasite</name>
    <dbReference type="NCBI Taxonomy" id="5802"/>
    <lineage>
        <taxon>Eukaryota</taxon>
        <taxon>Sar</taxon>
        <taxon>Alveolata</taxon>
        <taxon>Apicomplexa</taxon>
        <taxon>Conoidasida</taxon>
        <taxon>Coccidia</taxon>
        <taxon>Eucoccidiorida</taxon>
        <taxon>Eimeriorina</taxon>
        <taxon>Eimeriidae</taxon>
        <taxon>Eimeria</taxon>
    </lineage>
</organism>
<dbReference type="GO" id="GO:0070682">
    <property type="term" value="P:proteasome regulatory particle assembly"/>
    <property type="evidence" value="ECO:0007669"/>
    <property type="project" value="InterPro"/>
</dbReference>
<keyword evidence="3" id="KW-0647">Proteasome</keyword>
<dbReference type="Pfam" id="PF18265">
    <property type="entry name" value="Nas2_N"/>
    <property type="match status" value="1"/>
</dbReference>
<dbReference type="GO" id="GO:0000502">
    <property type="term" value="C:proteasome complex"/>
    <property type="evidence" value="ECO:0007669"/>
    <property type="project" value="UniProtKB-KW"/>
</dbReference>